<feature type="domain" description="Fibronectin type-III" evidence="4">
    <location>
        <begin position="215"/>
        <end position="302"/>
    </location>
</feature>
<dbReference type="SMART" id="SM00060">
    <property type="entry name" value="FN3"/>
    <property type="match status" value="2"/>
</dbReference>
<evidence type="ECO:0000259" key="4">
    <source>
        <dbReference type="PROSITE" id="PS50853"/>
    </source>
</evidence>
<keyword evidence="2" id="KW-0378">Hydrolase</keyword>
<proteinExistence type="predicted"/>
<feature type="region of interest" description="Disordered" evidence="3">
    <location>
        <begin position="1"/>
        <end position="22"/>
    </location>
</feature>
<gene>
    <name evidence="6" type="ORF">BDK89_0883</name>
</gene>
<dbReference type="InterPro" id="IPR013783">
    <property type="entry name" value="Ig-like_fold"/>
</dbReference>
<dbReference type="Pfam" id="PF07691">
    <property type="entry name" value="PA14"/>
    <property type="match status" value="1"/>
</dbReference>
<dbReference type="GO" id="GO:0005975">
    <property type="term" value="P:carbohydrate metabolic process"/>
    <property type="evidence" value="ECO:0007669"/>
    <property type="project" value="UniProtKB-ARBA"/>
</dbReference>
<sequence>MISGAVFVPSSTSADGTVEPGGVEAMSTTTVVGGGDQPAPLDLAYDVWLDRWGQSLGDMPAGAAPDRTVDLSGGFETPRNQGDQYAARIRTLFTPAESGSYRFFVSGDDDARLFVNPNGPDPVGAAMAAYIAGWTTYQQWDRYASQRTAWYELEAGTSYYLEAIGKEGSGDDSVAVGMQRTVGGPVELLPADLIEATSLGEGGWRLATPQGLPEVPGPLHAPGWSTEIGVEAAFVAWNPVAEAEGYHVRLEGGGQVRQFESDVPEASFVGLVPDTRYLLEVAPMNAGGRQASTATVLVTKPGPYPTPVSPDAPSPDARPTVAWDRWDTGWWTLTSIPDGLAPVSTATLAWGLETPPMQGENHAARLRALLTPTETDDYTFHLSGDDDARLLFNPDGVNADGAVAIASVAGWTEQYQWDRYDSQSSATFRLHAGRSYYIEAIGVHGLDLDHLEVGWSVPDGDIEVVPAEVLTPTRAGEGGWRRDATGLPLIPDKPKHLKVDSTTTTLHATWDAPTVSERHGEAVFYEVSISGDAELVLVTEETEVWIPDLPIGGRFWFEVVPWNQSGRGKEAAHTVHTDKQVDKGKNGQPAATSTTVPAAVPSVSDPDDGQRGNGKRNDKGELVDQLAPIGVFDATGDDVGLGAITGGAVAAAPARSPIRSQPIGLPVGVGAGVGATGWPGA</sequence>
<dbReference type="GO" id="GO:0016798">
    <property type="term" value="F:hydrolase activity, acting on glycosyl bonds"/>
    <property type="evidence" value="ECO:0007669"/>
    <property type="project" value="UniProtKB-KW"/>
</dbReference>
<dbReference type="CDD" id="cd00063">
    <property type="entry name" value="FN3"/>
    <property type="match status" value="2"/>
</dbReference>
<dbReference type="PROSITE" id="PS50853">
    <property type="entry name" value="FN3"/>
    <property type="match status" value="2"/>
</dbReference>
<dbReference type="Proteomes" id="UP000294558">
    <property type="component" value="Unassembled WGS sequence"/>
</dbReference>
<evidence type="ECO:0000256" key="1">
    <source>
        <dbReference type="ARBA" id="ARBA00022729"/>
    </source>
</evidence>
<dbReference type="InterPro" id="IPR011658">
    <property type="entry name" value="PA14_dom"/>
</dbReference>
<keyword evidence="7" id="KW-1185">Reference proteome</keyword>
<feature type="domain" description="Fibronectin type-III" evidence="4">
    <location>
        <begin position="490"/>
        <end position="581"/>
    </location>
</feature>
<dbReference type="InterPro" id="IPR037524">
    <property type="entry name" value="PA14/GLEYA"/>
</dbReference>
<feature type="domain" description="PA14" evidence="5">
    <location>
        <begin position="316"/>
        <end position="469"/>
    </location>
</feature>
<dbReference type="Gene3D" id="2.60.40.10">
    <property type="entry name" value="Immunoglobulins"/>
    <property type="match status" value="2"/>
</dbReference>
<dbReference type="InterPro" id="IPR003961">
    <property type="entry name" value="FN3_dom"/>
</dbReference>
<feature type="compositionally biased region" description="Basic and acidic residues" evidence="3">
    <location>
        <begin position="568"/>
        <end position="585"/>
    </location>
</feature>
<keyword evidence="2" id="KW-0326">Glycosidase</keyword>
<dbReference type="InterPro" id="IPR052387">
    <property type="entry name" value="Fibrocystin"/>
</dbReference>
<dbReference type="PANTHER" id="PTHR46769">
    <property type="entry name" value="POLYCYSTIC KIDNEY AND HEPATIC DISEASE 1 (AUTOSOMAL RECESSIVE)-LIKE 1"/>
    <property type="match status" value="1"/>
</dbReference>
<feature type="compositionally biased region" description="Low complexity" evidence="3">
    <location>
        <begin position="589"/>
        <end position="604"/>
    </location>
</feature>
<evidence type="ECO:0000256" key="2">
    <source>
        <dbReference type="ARBA" id="ARBA00023295"/>
    </source>
</evidence>
<dbReference type="PROSITE" id="PS51820">
    <property type="entry name" value="PA14"/>
    <property type="match status" value="2"/>
</dbReference>
<feature type="domain" description="PA14" evidence="5">
    <location>
        <begin position="38"/>
        <end position="193"/>
    </location>
</feature>
<dbReference type="InterPro" id="IPR036116">
    <property type="entry name" value="FN3_sf"/>
</dbReference>
<reference evidence="6 7" key="1">
    <citation type="submission" date="2019-03" db="EMBL/GenBank/DDBJ databases">
        <title>Sequencing the genomes of 1000 actinobacteria strains.</title>
        <authorList>
            <person name="Klenk H.-P."/>
        </authorList>
    </citation>
    <scope>NUCLEOTIDE SEQUENCE [LARGE SCALE GENOMIC DNA]</scope>
    <source>
        <strain evidence="6 7">DSM 18936</strain>
    </source>
</reference>
<feature type="region of interest" description="Disordered" evidence="3">
    <location>
        <begin position="568"/>
        <end position="622"/>
    </location>
</feature>
<dbReference type="EMBL" id="SOAU01000001">
    <property type="protein sequence ID" value="TDT15313.1"/>
    <property type="molecule type" value="Genomic_DNA"/>
</dbReference>
<protein>
    <submittedName>
        <fullName evidence="6">PA14 domain-containing protein</fullName>
    </submittedName>
</protein>
<dbReference type="AlphaFoldDB" id="A0A4R7HYT4"/>
<dbReference type="PANTHER" id="PTHR46769:SF2">
    <property type="entry name" value="FIBROCYSTIN-L ISOFORM 2 PRECURSOR-RELATED"/>
    <property type="match status" value="1"/>
</dbReference>
<evidence type="ECO:0000313" key="7">
    <source>
        <dbReference type="Proteomes" id="UP000294558"/>
    </source>
</evidence>
<evidence type="ECO:0000313" key="6">
    <source>
        <dbReference type="EMBL" id="TDT15313.1"/>
    </source>
</evidence>
<comment type="caution">
    <text evidence="6">The sequence shown here is derived from an EMBL/GenBank/DDBJ whole genome shotgun (WGS) entry which is preliminary data.</text>
</comment>
<dbReference type="Gene3D" id="2.60.120.1560">
    <property type="match status" value="1"/>
</dbReference>
<evidence type="ECO:0000256" key="3">
    <source>
        <dbReference type="SAM" id="MobiDB-lite"/>
    </source>
</evidence>
<organism evidence="6 7">
    <name type="scientific">Ilumatobacter fluminis</name>
    <dbReference type="NCBI Taxonomy" id="467091"/>
    <lineage>
        <taxon>Bacteria</taxon>
        <taxon>Bacillati</taxon>
        <taxon>Actinomycetota</taxon>
        <taxon>Acidimicrobiia</taxon>
        <taxon>Acidimicrobiales</taxon>
        <taxon>Ilumatobacteraceae</taxon>
        <taxon>Ilumatobacter</taxon>
    </lineage>
</organism>
<dbReference type="SUPFAM" id="SSF49265">
    <property type="entry name" value="Fibronectin type III"/>
    <property type="match status" value="1"/>
</dbReference>
<name>A0A4R7HYT4_9ACTN</name>
<dbReference type="SUPFAM" id="SSF56988">
    <property type="entry name" value="Anthrax protective antigen"/>
    <property type="match status" value="2"/>
</dbReference>
<dbReference type="SMART" id="SM00758">
    <property type="entry name" value="PA14"/>
    <property type="match status" value="1"/>
</dbReference>
<accession>A0A4R7HYT4</accession>
<evidence type="ECO:0000259" key="5">
    <source>
        <dbReference type="PROSITE" id="PS51820"/>
    </source>
</evidence>
<keyword evidence="1" id="KW-0732">Signal</keyword>